<proteinExistence type="predicted"/>
<keyword evidence="1" id="KW-0472">Membrane</keyword>
<feature type="transmembrane region" description="Helical" evidence="1">
    <location>
        <begin position="195"/>
        <end position="215"/>
    </location>
</feature>
<keyword evidence="1" id="KW-0812">Transmembrane</keyword>
<feature type="transmembrane region" description="Helical" evidence="1">
    <location>
        <begin position="72"/>
        <end position="92"/>
    </location>
</feature>
<protein>
    <submittedName>
        <fullName evidence="2">Uncharacterized protein</fullName>
    </submittedName>
</protein>
<dbReference type="Proteomes" id="UP001287356">
    <property type="component" value="Unassembled WGS sequence"/>
</dbReference>
<sequence length="240" mass="25492">MPSPPLIKLIYGALLLLAIDAAISLSLVSSMVSFLHHRGGAWFAVAYPPGSPFNLAGHPANLIVNQGHTSNGASGTALVLVGFGGVLALWLERRSRTKLGKSSPAFYIWGVTTVLSCLLTLTALVYTFVVTAQTAGQAVDLAVASRNPAPAHYPDDSWTPENWYDAVLGLPLADAADRDAIARALRLMRGWRFNLIPLFVLGLVLAALVVLEVLSGRKPRGRYGKTASGDVYTGDAKQEA</sequence>
<evidence type="ECO:0000313" key="3">
    <source>
        <dbReference type="Proteomes" id="UP001287356"/>
    </source>
</evidence>
<feature type="transmembrane region" description="Helical" evidence="1">
    <location>
        <begin position="104"/>
        <end position="129"/>
    </location>
</feature>
<accession>A0AAE0N788</accession>
<keyword evidence="1" id="KW-1133">Transmembrane helix</keyword>
<dbReference type="AlphaFoldDB" id="A0AAE0N788"/>
<dbReference type="EMBL" id="JAULSN010000004">
    <property type="protein sequence ID" value="KAK3372825.1"/>
    <property type="molecule type" value="Genomic_DNA"/>
</dbReference>
<comment type="caution">
    <text evidence="2">The sequence shown here is derived from an EMBL/GenBank/DDBJ whole genome shotgun (WGS) entry which is preliminary data.</text>
</comment>
<gene>
    <name evidence="2" type="ORF">B0T24DRAFT_656994</name>
</gene>
<name>A0AAE0N788_9PEZI</name>
<organism evidence="2 3">
    <name type="scientific">Lasiosphaeria ovina</name>
    <dbReference type="NCBI Taxonomy" id="92902"/>
    <lineage>
        <taxon>Eukaryota</taxon>
        <taxon>Fungi</taxon>
        <taxon>Dikarya</taxon>
        <taxon>Ascomycota</taxon>
        <taxon>Pezizomycotina</taxon>
        <taxon>Sordariomycetes</taxon>
        <taxon>Sordariomycetidae</taxon>
        <taxon>Sordariales</taxon>
        <taxon>Lasiosphaeriaceae</taxon>
        <taxon>Lasiosphaeria</taxon>
    </lineage>
</organism>
<feature type="transmembrane region" description="Helical" evidence="1">
    <location>
        <begin position="12"/>
        <end position="35"/>
    </location>
</feature>
<reference evidence="2" key="2">
    <citation type="submission" date="2023-06" db="EMBL/GenBank/DDBJ databases">
        <authorList>
            <consortium name="Lawrence Berkeley National Laboratory"/>
            <person name="Haridas S."/>
            <person name="Hensen N."/>
            <person name="Bonometti L."/>
            <person name="Westerberg I."/>
            <person name="Brannstrom I.O."/>
            <person name="Guillou S."/>
            <person name="Cros-Aarteil S."/>
            <person name="Calhoun S."/>
            <person name="Kuo A."/>
            <person name="Mondo S."/>
            <person name="Pangilinan J."/>
            <person name="Riley R."/>
            <person name="Labutti K."/>
            <person name="Andreopoulos B."/>
            <person name="Lipzen A."/>
            <person name="Chen C."/>
            <person name="Yanf M."/>
            <person name="Daum C."/>
            <person name="Ng V."/>
            <person name="Clum A."/>
            <person name="Steindorff A."/>
            <person name="Ohm R."/>
            <person name="Martin F."/>
            <person name="Silar P."/>
            <person name="Natvig D."/>
            <person name="Lalanne C."/>
            <person name="Gautier V."/>
            <person name="Ament-Velasquez S.L."/>
            <person name="Kruys A."/>
            <person name="Hutchinson M.I."/>
            <person name="Powell A.J."/>
            <person name="Barry K."/>
            <person name="Miller A.N."/>
            <person name="Grigoriev I.V."/>
            <person name="Debuchy R."/>
            <person name="Gladieux P."/>
            <person name="Thoren M.H."/>
            <person name="Johannesson H."/>
        </authorList>
    </citation>
    <scope>NUCLEOTIDE SEQUENCE</scope>
    <source>
        <strain evidence="2">CBS 958.72</strain>
    </source>
</reference>
<reference evidence="2" key="1">
    <citation type="journal article" date="2023" name="Mol. Phylogenet. Evol.">
        <title>Genome-scale phylogeny and comparative genomics of the fungal order Sordariales.</title>
        <authorList>
            <person name="Hensen N."/>
            <person name="Bonometti L."/>
            <person name="Westerberg I."/>
            <person name="Brannstrom I.O."/>
            <person name="Guillou S."/>
            <person name="Cros-Aarteil S."/>
            <person name="Calhoun S."/>
            <person name="Haridas S."/>
            <person name="Kuo A."/>
            <person name="Mondo S."/>
            <person name="Pangilinan J."/>
            <person name="Riley R."/>
            <person name="LaButti K."/>
            <person name="Andreopoulos B."/>
            <person name="Lipzen A."/>
            <person name="Chen C."/>
            <person name="Yan M."/>
            <person name="Daum C."/>
            <person name="Ng V."/>
            <person name="Clum A."/>
            <person name="Steindorff A."/>
            <person name="Ohm R.A."/>
            <person name="Martin F."/>
            <person name="Silar P."/>
            <person name="Natvig D.O."/>
            <person name="Lalanne C."/>
            <person name="Gautier V."/>
            <person name="Ament-Velasquez S.L."/>
            <person name="Kruys A."/>
            <person name="Hutchinson M.I."/>
            <person name="Powell A.J."/>
            <person name="Barry K."/>
            <person name="Miller A.N."/>
            <person name="Grigoriev I.V."/>
            <person name="Debuchy R."/>
            <person name="Gladieux P."/>
            <person name="Hiltunen Thoren M."/>
            <person name="Johannesson H."/>
        </authorList>
    </citation>
    <scope>NUCLEOTIDE SEQUENCE</scope>
    <source>
        <strain evidence="2">CBS 958.72</strain>
    </source>
</reference>
<keyword evidence="3" id="KW-1185">Reference proteome</keyword>
<evidence type="ECO:0000256" key="1">
    <source>
        <dbReference type="SAM" id="Phobius"/>
    </source>
</evidence>
<evidence type="ECO:0000313" key="2">
    <source>
        <dbReference type="EMBL" id="KAK3372825.1"/>
    </source>
</evidence>